<reference evidence="1 2" key="2">
    <citation type="submission" date="2018-11" db="EMBL/GenBank/DDBJ databases">
        <authorList>
            <consortium name="Pathogen Informatics"/>
        </authorList>
    </citation>
    <scope>NUCLEOTIDE SEQUENCE [LARGE SCALE GENOMIC DNA]</scope>
</reference>
<evidence type="ECO:0000313" key="3">
    <source>
        <dbReference type="WBParaSite" id="HNAJ_0000715701-mRNA-1"/>
    </source>
</evidence>
<accession>A0A0R3TJB5</accession>
<name>A0A0R3TJB5_RODNA</name>
<evidence type="ECO:0000313" key="1">
    <source>
        <dbReference type="EMBL" id="VDO03013.1"/>
    </source>
</evidence>
<dbReference type="EMBL" id="UZAE01012011">
    <property type="protein sequence ID" value="VDO03013.1"/>
    <property type="molecule type" value="Genomic_DNA"/>
</dbReference>
<dbReference type="Proteomes" id="UP000278807">
    <property type="component" value="Unassembled WGS sequence"/>
</dbReference>
<sequence length="702" mass="79622">MKDEIYMHSVNTTNVVKPNYVPKSTTQLALSINESSRGMNISQQQLQKSIISEAPILQEIQEMEEVLLQNAKNRVFVNHNDIILQHLQNTVRKLSEKINDISESLQSISTDVSKLQSANIKNTYLKNANINKSINYLNKHIKDLTPKIEDSETQLRLILTILRSFALSNSSKHLRIDKIENHLKYIYSSMKRQGLKDKPIVSEIKEVLGLLKQSKGPVKQTTNQNIIGDIIVVENSLKKPFKLNKNENNGSIASSNEVQRIPEIENMSTQIDFIQPEELQDCWWSNENIYTIKPVSNTFQAVRSTKKSSHAFPEFQQTAPLDACKKYGRKSKVCTKVQSVNVNQSNNVNYLKSTPELVSIMNKIKAYIQQIRPEVEFVNNNILTTLHCIVKCIKDLVQTCQGDARTMRAILALLKCMEYELYKQEGSAELLLREVIQLRKHMEVVYNYSTPKIHQKKILKIDANPSISERSGKLVETPILKCLLHRLKGIINQYKPGTQFPQSDFFNHVKCVLDAMIAVTGCDKIDEGTKQQLPKLMQCLGIELGKQKDGSCLLQKVNQIRSNLGSKSKGIDPNKLLCCLVAYLKKLIKKARPHIDIPDADTETLLSFLLDALKDAIQAGKLNSETLRKLPKVMQCIKCCLNANGHLTPVLMAKIQEVIRLLTNQGKKLAQNEHMPTTSDTVNIQKMRKDQCIALKNQKALH</sequence>
<protein>
    <submittedName>
        <fullName evidence="3">Coiled-coil domain-containing protein</fullName>
    </submittedName>
</protein>
<reference evidence="3" key="1">
    <citation type="submission" date="2017-02" db="UniProtKB">
        <authorList>
            <consortium name="WormBaseParasite"/>
        </authorList>
    </citation>
    <scope>IDENTIFICATION</scope>
</reference>
<dbReference type="AlphaFoldDB" id="A0A0R3TJB5"/>
<proteinExistence type="predicted"/>
<organism evidence="3">
    <name type="scientific">Rodentolepis nana</name>
    <name type="common">Dwarf tapeworm</name>
    <name type="synonym">Hymenolepis nana</name>
    <dbReference type="NCBI Taxonomy" id="102285"/>
    <lineage>
        <taxon>Eukaryota</taxon>
        <taxon>Metazoa</taxon>
        <taxon>Spiralia</taxon>
        <taxon>Lophotrochozoa</taxon>
        <taxon>Platyhelminthes</taxon>
        <taxon>Cestoda</taxon>
        <taxon>Eucestoda</taxon>
        <taxon>Cyclophyllidea</taxon>
        <taxon>Hymenolepididae</taxon>
        <taxon>Rodentolepis</taxon>
    </lineage>
</organism>
<gene>
    <name evidence="1" type="ORF">HNAJ_LOCUS7153</name>
</gene>
<keyword evidence="2" id="KW-1185">Reference proteome</keyword>
<dbReference type="OrthoDB" id="6252495at2759"/>
<evidence type="ECO:0000313" key="2">
    <source>
        <dbReference type="Proteomes" id="UP000278807"/>
    </source>
</evidence>
<dbReference type="WBParaSite" id="HNAJ_0000715701-mRNA-1">
    <property type="protein sequence ID" value="HNAJ_0000715701-mRNA-1"/>
    <property type="gene ID" value="HNAJ_0000715701"/>
</dbReference>